<sequence length="341" mass="37152">MAFFWQVQHWQRSNLINAAASYTRYDIGGLRERIARADRFQIGWYKNSDLIGHTGIYIKIDNDVKISIDYGEAPKEMPPDPDSFSDVIKLPGTIGINIYVNQQTSIEAEQMLIKMESSWEGGRELMFPSQLINDMLEVGRNMGEYHFAGNNCRDYVRRAMHKVSAYIEQENWDRFCKKLKNIRMDDLVKLTAGQTTALAATATAGLICPPVGIGLGLSTLVGQLSLLSGLSGSSRSSGSSSSSKSKSVSSSSALSSSSSALRSSSSAVRPPSSTSNSFSLALASLSFVLVLAGFWLLIPNELGLIMASVVVFGVSAAFVCLLVEGGEKKVNKSVKRWKFCS</sequence>
<keyword evidence="2" id="KW-0472">Membrane</keyword>
<reference evidence="3 4" key="1">
    <citation type="submission" date="2024-02" db="EMBL/GenBank/DDBJ databases">
        <authorList>
            <person name="Daric V."/>
            <person name="Darras S."/>
        </authorList>
    </citation>
    <scope>NUCLEOTIDE SEQUENCE [LARGE SCALE GENOMIC DNA]</scope>
</reference>
<proteinExistence type="predicted"/>
<keyword evidence="4" id="KW-1185">Reference proteome</keyword>
<feature type="region of interest" description="Disordered" evidence="1">
    <location>
        <begin position="232"/>
        <end position="252"/>
    </location>
</feature>
<feature type="transmembrane region" description="Helical" evidence="2">
    <location>
        <begin position="304"/>
        <end position="323"/>
    </location>
</feature>
<organism evidence="3 4">
    <name type="scientific">Clavelina lepadiformis</name>
    <name type="common">Light-bulb sea squirt</name>
    <name type="synonym">Ascidia lepadiformis</name>
    <dbReference type="NCBI Taxonomy" id="159417"/>
    <lineage>
        <taxon>Eukaryota</taxon>
        <taxon>Metazoa</taxon>
        <taxon>Chordata</taxon>
        <taxon>Tunicata</taxon>
        <taxon>Ascidiacea</taxon>
        <taxon>Aplousobranchia</taxon>
        <taxon>Clavelinidae</taxon>
        <taxon>Clavelina</taxon>
    </lineage>
</organism>
<gene>
    <name evidence="3" type="ORF">CVLEPA_LOCUS24517</name>
</gene>
<dbReference type="EMBL" id="CAWYQH010000119">
    <property type="protein sequence ID" value="CAK8691756.1"/>
    <property type="molecule type" value="Genomic_DNA"/>
</dbReference>
<comment type="caution">
    <text evidence="3">The sequence shown here is derived from an EMBL/GenBank/DDBJ whole genome shotgun (WGS) entry which is preliminary data.</text>
</comment>
<accession>A0ABP0GLL6</accession>
<evidence type="ECO:0000313" key="4">
    <source>
        <dbReference type="Proteomes" id="UP001642483"/>
    </source>
</evidence>
<name>A0ABP0GLL6_CLALP</name>
<feature type="transmembrane region" description="Helical" evidence="2">
    <location>
        <begin position="278"/>
        <end position="298"/>
    </location>
</feature>
<evidence type="ECO:0008006" key="5">
    <source>
        <dbReference type="Google" id="ProtNLM"/>
    </source>
</evidence>
<dbReference type="Proteomes" id="UP001642483">
    <property type="component" value="Unassembled WGS sequence"/>
</dbReference>
<keyword evidence="2" id="KW-0812">Transmembrane</keyword>
<evidence type="ECO:0000256" key="1">
    <source>
        <dbReference type="SAM" id="MobiDB-lite"/>
    </source>
</evidence>
<keyword evidence="2" id="KW-1133">Transmembrane helix</keyword>
<evidence type="ECO:0000313" key="3">
    <source>
        <dbReference type="EMBL" id="CAK8691756.1"/>
    </source>
</evidence>
<evidence type="ECO:0000256" key="2">
    <source>
        <dbReference type="SAM" id="Phobius"/>
    </source>
</evidence>
<protein>
    <recommendedName>
        <fullName evidence="5">LRAT domain-containing protein</fullName>
    </recommendedName>
</protein>